<proteinExistence type="predicted"/>
<dbReference type="EMBL" id="MU273610">
    <property type="protein sequence ID" value="KAI0030688.1"/>
    <property type="molecule type" value="Genomic_DNA"/>
</dbReference>
<keyword evidence="2" id="KW-1185">Reference proteome</keyword>
<protein>
    <submittedName>
        <fullName evidence="1">Alcohol oxidase-like protein</fullName>
    </submittedName>
</protein>
<evidence type="ECO:0000313" key="2">
    <source>
        <dbReference type="Proteomes" id="UP000814128"/>
    </source>
</evidence>
<gene>
    <name evidence="1" type="ORF">K488DRAFT_53701</name>
</gene>
<sequence>MSATPSLKPEYDLIIAGGGTAGCIVASRLAAADPNLSILVLEAGTPTEGQMSHIQPARYLHHLAPTASTVRFHTANPTPSLGNRPFITPCGQCLGGGSSVNFAMYTRAAASDYDDWEQMYNNPGWGSKDLIPLLKKAETYQIKKGALNHGDEGPLKVSWGGKYMNIGQDYLATARKYDVNRNPGDENTDLNDLVTVNTYGRWQKWINDKNGHRSDVPHCYVYGKNFPNLHIVTSVHVRRLALDGTKATGVYYTWNKRFLPDADSDLHTVSARKLVLLSAGTFGTPGILERSGIGAPEWLAKIGVETKVNLPGVGENYQDHNVCFVPYATTDDADTLDFVLRNEPDLMDASVKEWMENGQSMMAHNGIDGGVKMRPTPDELVKFGPEFRKRWDAYFAPRPDKPVLWMGQLGVLFGDPSTVPYGRYYCIGYYNEYPAARGHVHATDKDDVSAPTDFRCGFLDDMADVRPLMWGYKQTREISRRMAYFRGEVPGLHPSFPEGSNAGLLTKADGPIPFDAPPIEYSEEDDKAVEAYQRAFVSTAWHSLGTCAMKAREDGGVVDSKLNVYGLEGVKICDMSIPPGNVGANTYSTAVVIGEKGALIVAEALGIKL</sequence>
<name>A0ACB8QFS8_9AGAM</name>
<accession>A0ACB8QFS8</accession>
<organism evidence="1 2">
    <name type="scientific">Vararia minispora EC-137</name>
    <dbReference type="NCBI Taxonomy" id="1314806"/>
    <lineage>
        <taxon>Eukaryota</taxon>
        <taxon>Fungi</taxon>
        <taxon>Dikarya</taxon>
        <taxon>Basidiomycota</taxon>
        <taxon>Agaricomycotina</taxon>
        <taxon>Agaricomycetes</taxon>
        <taxon>Russulales</taxon>
        <taxon>Lachnocladiaceae</taxon>
        <taxon>Vararia</taxon>
    </lineage>
</organism>
<reference evidence="1" key="2">
    <citation type="journal article" date="2022" name="New Phytol.">
        <title>Evolutionary transition to the ectomycorrhizal habit in the genomes of a hyperdiverse lineage of mushroom-forming fungi.</title>
        <authorList>
            <person name="Looney B."/>
            <person name="Miyauchi S."/>
            <person name="Morin E."/>
            <person name="Drula E."/>
            <person name="Courty P.E."/>
            <person name="Kohler A."/>
            <person name="Kuo A."/>
            <person name="LaButti K."/>
            <person name="Pangilinan J."/>
            <person name="Lipzen A."/>
            <person name="Riley R."/>
            <person name="Andreopoulos W."/>
            <person name="He G."/>
            <person name="Johnson J."/>
            <person name="Nolan M."/>
            <person name="Tritt A."/>
            <person name="Barry K.W."/>
            <person name="Grigoriev I.V."/>
            <person name="Nagy L.G."/>
            <person name="Hibbett D."/>
            <person name="Henrissat B."/>
            <person name="Matheny P.B."/>
            <person name="Labbe J."/>
            <person name="Martin F.M."/>
        </authorList>
    </citation>
    <scope>NUCLEOTIDE SEQUENCE</scope>
    <source>
        <strain evidence="1">EC-137</strain>
    </source>
</reference>
<dbReference type="Proteomes" id="UP000814128">
    <property type="component" value="Unassembled WGS sequence"/>
</dbReference>
<evidence type="ECO:0000313" key="1">
    <source>
        <dbReference type="EMBL" id="KAI0030688.1"/>
    </source>
</evidence>
<comment type="caution">
    <text evidence="1">The sequence shown here is derived from an EMBL/GenBank/DDBJ whole genome shotgun (WGS) entry which is preliminary data.</text>
</comment>
<reference evidence="1" key="1">
    <citation type="submission" date="2021-02" db="EMBL/GenBank/DDBJ databases">
        <authorList>
            <consortium name="DOE Joint Genome Institute"/>
            <person name="Ahrendt S."/>
            <person name="Looney B.P."/>
            <person name="Miyauchi S."/>
            <person name="Morin E."/>
            <person name="Drula E."/>
            <person name="Courty P.E."/>
            <person name="Chicoki N."/>
            <person name="Fauchery L."/>
            <person name="Kohler A."/>
            <person name="Kuo A."/>
            <person name="Labutti K."/>
            <person name="Pangilinan J."/>
            <person name="Lipzen A."/>
            <person name="Riley R."/>
            <person name="Andreopoulos W."/>
            <person name="He G."/>
            <person name="Johnson J."/>
            <person name="Barry K.W."/>
            <person name="Grigoriev I.V."/>
            <person name="Nagy L."/>
            <person name="Hibbett D."/>
            <person name="Henrissat B."/>
            <person name="Matheny P.B."/>
            <person name="Labbe J."/>
            <person name="Martin F."/>
        </authorList>
    </citation>
    <scope>NUCLEOTIDE SEQUENCE</scope>
    <source>
        <strain evidence="1">EC-137</strain>
    </source>
</reference>